<dbReference type="InterPro" id="IPR001347">
    <property type="entry name" value="SIS_dom"/>
</dbReference>
<evidence type="ECO:0000256" key="1">
    <source>
        <dbReference type="ARBA" id="ARBA00022676"/>
    </source>
</evidence>
<evidence type="ECO:0000256" key="3">
    <source>
        <dbReference type="SAM" id="MobiDB-lite"/>
    </source>
</evidence>
<dbReference type="EMBL" id="CP011801">
    <property type="protein sequence ID" value="ALA58756.1"/>
    <property type="molecule type" value="Genomic_DNA"/>
</dbReference>
<dbReference type="PATRIC" id="fig|42253.5.peg.2306"/>
<dbReference type="PROSITE" id="PS51464">
    <property type="entry name" value="SIS"/>
    <property type="match status" value="1"/>
</dbReference>
<feature type="domain" description="SIS" evidence="4">
    <location>
        <begin position="486"/>
        <end position="639"/>
    </location>
</feature>
<evidence type="ECO:0000313" key="5">
    <source>
        <dbReference type="EMBL" id="ALA58756.1"/>
    </source>
</evidence>
<accession>A0A0K2GCS0</accession>
<dbReference type="SUPFAM" id="SSF53756">
    <property type="entry name" value="UDP-Glycosyltransferase/glycogen phosphorylase"/>
    <property type="match status" value="1"/>
</dbReference>
<dbReference type="Pfam" id="PF13579">
    <property type="entry name" value="Glyco_trans_4_4"/>
    <property type="match status" value="1"/>
</dbReference>
<dbReference type="InterPro" id="IPR028098">
    <property type="entry name" value="Glyco_trans_4-like_N"/>
</dbReference>
<keyword evidence="6" id="KW-1185">Reference proteome</keyword>
<dbReference type="InterPro" id="IPR001296">
    <property type="entry name" value="Glyco_trans_1"/>
</dbReference>
<keyword evidence="1" id="KW-0328">Glycosyltransferase</keyword>
<dbReference type="PANTHER" id="PTHR12526">
    <property type="entry name" value="GLYCOSYLTRANSFERASE"/>
    <property type="match status" value="1"/>
</dbReference>
<dbReference type="SUPFAM" id="SSF53697">
    <property type="entry name" value="SIS domain"/>
    <property type="match status" value="1"/>
</dbReference>
<sequence length="676" mass="74159">MGPDADRVCGEPEQANRGVRRMGRRPDGGAVMNRQIALISEHASPLSVLGGVDCGGQNLYVGQVAKALAALGYDVDVFTRRDSDVLPETAEWVDGVRIVHVPAGPPRFVRKEELLPHMTEFTDYMVRFCRCQRNAYDMVHANFWMSGLVAAEVKRRLGIPFVITFHALGRVRRQHQRQADEFPDERFAVEDRIIAEADHLVAEAPQDEEDLIRLYNADPAKITVVPCGFDPAELWPISKPIARISLGLRPDERVILHVGRMVPRKGIDTAIRGFAGLVRRHRTPARLLIVGGESDDPDPAVTPEIGRLRRIAVDEGVADHIAFVGRRGRDQLKYYYSAADIFVTTPWYEPFGITPLEAMACGTPVIGSNVGGIKFTVRDSETGYLVPPNDPDALADKLAHLYSHPKLLGVFGRQAVQRVNDLFTWNKVATGLAALYEQVLSAHQPERGAELDHLALIDRTFDDAAEALHEAKRRLRTPLLEAARLLSDCFAAGGKVLTCGVGDGRPGAEYLAWSLGRSARTAECPGLPALYVSAEEDFSASGSDTDGGLARRIHLFGQPGDVLMAVSADEPCALLASALATAHERGLRSIVLLARNGAKGARGADVVLHVPSDQRPAVEHLHIFLMHALSAIVERRLEAPSNRLLRVSGTRGIWELPRRSKPRGTRRMVVTRSARK</sequence>
<dbReference type="Gene3D" id="3.40.50.2000">
    <property type="entry name" value="Glycogen Phosphorylase B"/>
    <property type="match status" value="2"/>
</dbReference>
<dbReference type="CDD" id="cd03800">
    <property type="entry name" value="GT4_sucrose_synthase"/>
    <property type="match status" value="1"/>
</dbReference>
<dbReference type="GO" id="GO:1901135">
    <property type="term" value="P:carbohydrate derivative metabolic process"/>
    <property type="evidence" value="ECO:0007669"/>
    <property type="project" value="InterPro"/>
</dbReference>
<reference evidence="5 6" key="1">
    <citation type="journal article" date="2015" name="Proc. Natl. Acad. Sci. U.S.A.">
        <title>Expanded metabolic versatility of ubiquitous nitrite-oxidizing bacteria from the genus Nitrospira.</title>
        <authorList>
            <person name="Koch H."/>
            <person name="Lucker S."/>
            <person name="Albertsen M."/>
            <person name="Kitzinger K."/>
            <person name="Herbold C."/>
            <person name="Spieck E."/>
            <person name="Nielsen P.H."/>
            <person name="Wagner M."/>
            <person name="Daims H."/>
        </authorList>
    </citation>
    <scope>NUCLEOTIDE SEQUENCE [LARGE SCALE GENOMIC DNA]</scope>
    <source>
        <strain evidence="5 6">NSP M-1</strain>
    </source>
</reference>
<feature type="compositionally biased region" description="Basic and acidic residues" evidence="3">
    <location>
        <begin position="1"/>
        <end position="10"/>
    </location>
</feature>
<dbReference type="Gene3D" id="3.40.50.10490">
    <property type="entry name" value="Glucose-6-phosphate isomerase like protein, domain 1"/>
    <property type="match status" value="1"/>
</dbReference>
<evidence type="ECO:0000313" key="6">
    <source>
        <dbReference type="Proteomes" id="UP000069205"/>
    </source>
</evidence>
<keyword evidence="2 5" id="KW-0808">Transferase</keyword>
<gene>
    <name evidence="5" type="ORF">NITMOv2_2341</name>
</gene>
<dbReference type="GO" id="GO:0097367">
    <property type="term" value="F:carbohydrate derivative binding"/>
    <property type="evidence" value="ECO:0007669"/>
    <property type="project" value="InterPro"/>
</dbReference>
<proteinExistence type="predicted"/>
<feature type="region of interest" description="Disordered" evidence="3">
    <location>
        <begin position="1"/>
        <end position="27"/>
    </location>
</feature>
<dbReference type="InterPro" id="IPR046348">
    <property type="entry name" value="SIS_dom_sf"/>
</dbReference>
<dbReference type="AlphaFoldDB" id="A0A0K2GCS0"/>
<dbReference type="Pfam" id="PF00534">
    <property type="entry name" value="Glycos_transf_1"/>
    <property type="match status" value="1"/>
</dbReference>
<evidence type="ECO:0000256" key="2">
    <source>
        <dbReference type="ARBA" id="ARBA00022679"/>
    </source>
</evidence>
<dbReference type="STRING" id="42253.NITMOv2_2341"/>
<dbReference type="KEGG" id="nmv:NITMOv2_2341"/>
<organism evidence="5 6">
    <name type="scientific">Nitrospira moscoviensis</name>
    <dbReference type="NCBI Taxonomy" id="42253"/>
    <lineage>
        <taxon>Bacteria</taxon>
        <taxon>Pseudomonadati</taxon>
        <taxon>Nitrospirota</taxon>
        <taxon>Nitrospiria</taxon>
        <taxon>Nitrospirales</taxon>
        <taxon>Nitrospiraceae</taxon>
        <taxon>Nitrospira</taxon>
    </lineage>
</organism>
<dbReference type="Pfam" id="PF13580">
    <property type="entry name" value="SIS_2"/>
    <property type="match status" value="1"/>
</dbReference>
<dbReference type="Proteomes" id="UP000069205">
    <property type="component" value="Chromosome"/>
</dbReference>
<name>A0A0K2GCS0_NITMO</name>
<dbReference type="GO" id="GO:0016757">
    <property type="term" value="F:glycosyltransferase activity"/>
    <property type="evidence" value="ECO:0007669"/>
    <property type="project" value="UniProtKB-KW"/>
</dbReference>
<evidence type="ECO:0000259" key="4">
    <source>
        <dbReference type="PROSITE" id="PS51464"/>
    </source>
</evidence>
<dbReference type="PANTHER" id="PTHR12526:SF510">
    <property type="entry name" value="D-INOSITOL 3-PHOSPHATE GLYCOSYLTRANSFERASE"/>
    <property type="match status" value="1"/>
</dbReference>
<protein>
    <submittedName>
        <fullName evidence="5">Glycosyl transferase group 1</fullName>
    </submittedName>
</protein>